<dbReference type="EMBL" id="CAJNJA010100375">
    <property type="protein sequence ID" value="CAE7943750.1"/>
    <property type="molecule type" value="Genomic_DNA"/>
</dbReference>
<sequence>LRTPVSESGWDDHNLSREEAISLSMISSAAQGLAWYKARSAWEKCSQAKTPLYNSAMHAAYRCGQYGYGRSIFQRMCKKNLPKNSITFNCAIRLFVQSNEADKVFQLWDEAKSQTDSWEPRQIYLLMSEMVNAMGDFGNVTGVITFLDLILKEGLEIDEGTWGSALNGCKVAGKPHTAKYFLEEMRSRSVPINLIHYTHAMAAHAGRNLENITAFAEKVMLTGIDIDAYFAEMHVASLMGSLRSTHETKNMADVRRVVSKAQPSQVAEALRVVEASTSKGMKLTRLTRRFHQALLEAPAGRR</sequence>
<dbReference type="Proteomes" id="UP000601435">
    <property type="component" value="Unassembled WGS sequence"/>
</dbReference>
<accession>A0A813CMV0</accession>
<reference evidence="3" key="1">
    <citation type="submission" date="2021-02" db="EMBL/GenBank/DDBJ databases">
        <authorList>
            <person name="Dougan E. K."/>
            <person name="Rhodes N."/>
            <person name="Thang M."/>
            <person name="Chan C."/>
        </authorList>
    </citation>
    <scope>NUCLEOTIDE SEQUENCE</scope>
</reference>
<gene>
    <name evidence="3" type="ORF">SNEC2469_LOCUS35167</name>
</gene>
<dbReference type="OrthoDB" id="429961at2759"/>
<dbReference type="InterPro" id="IPR002885">
    <property type="entry name" value="PPR_rpt"/>
</dbReference>
<evidence type="ECO:0000256" key="2">
    <source>
        <dbReference type="PROSITE-ProRule" id="PRU00708"/>
    </source>
</evidence>
<dbReference type="PANTHER" id="PTHR47447">
    <property type="entry name" value="OS03G0856100 PROTEIN"/>
    <property type="match status" value="1"/>
</dbReference>
<dbReference type="Gene3D" id="1.25.40.10">
    <property type="entry name" value="Tetratricopeptide repeat domain"/>
    <property type="match status" value="2"/>
</dbReference>
<feature type="repeat" description="PPR" evidence="2">
    <location>
        <begin position="158"/>
        <end position="192"/>
    </location>
</feature>
<feature type="non-terminal residue" evidence="3">
    <location>
        <position position="1"/>
    </location>
</feature>
<evidence type="ECO:0008006" key="5">
    <source>
        <dbReference type="Google" id="ProtNLM"/>
    </source>
</evidence>
<name>A0A813CMV0_9DINO</name>
<comment type="caution">
    <text evidence="3">The sequence shown here is derived from an EMBL/GenBank/DDBJ whole genome shotgun (WGS) entry which is preliminary data.</text>
</comment>
<evidence type="ECO:0000313" key="4">
    <source>
        <dbReference type="Proteomes" id="UP000601435"/>
    </source>
</evidence>
<organism evidence="3 4">
    <name type="scientific">Symbiodinium necroappetens</name>
    <dbReference type="NCBI Taxonomy" id="1628268"/>
    <lineage>
        <taxon>Eukaryota</taxon>
        <taxon>Sar</taxon>
        <taxon>Alveolata</taxon>
        <taxon>Dinophyceae</taxon>
        <taxon>Suessiales</taxon>
        <taxon>Symbiodiniaceae</taxon>
        <taxon>Symbiodinium</taxon>
    </lineage>
</organism>
<dbReference type="PANTHER" id="PTHR47447:SF17">
    <property type="entry name" value="OS12G0638900 PROTEIN"/>
    <property type="match status" value="1"/>
</dbReference>
<keyword evidence="4" id="KW-1185">Reference proteome</keyword>
<proteinExistence type="predicted"/>
<keyword evidence="1" id="KW-0677">Repeat</keyword>
<protein>
    <recommendedName>
        <fullName evidence="5">Pentatricopeptide repeat-containing protein</fullName>
    </recommendedName>
</protein>
<dbReference type="AlphaFoldDB" id="A0A813CMV0"/>
<dbReference type="InterPro" id="IPR011990">
    <property type="entry name" value="TPR-like_helical_dom_sf"/>
</dbReference>
<dbReference type="Pfam" id="PF01535">
    <property type="entry name" value="PPR"/>
    <property type="match status" value="3"/>
</dbReference>
<evidence type="ECO:0000313" key="3">
    <source>
        <dbReference type="EMBL" id="CAE7943750.1"/>
    </source>
</evidence>
<evidence type="ECO:0000256" key="1">
    <source>
        <dbReference type="ARBA" id="ARBA00022737"/>
    </source>
</evidence>
<dbReference type="PROSITE" id="PS51375">
    <property type="entry name" value="PPR"/>
    <property type="match status" value="1"/>
</dbReference>